<dbReference type="GO" id="GO:0035251">
    <property type="term" value="F:UDP-glucosyltransferase activity"/>
    <property type="evidence" value="ECO:0007669"/>
    <property type="project" value="TreeGrafter"/>
</dbReference>
<proteinExistence type="inferred from homology"/>
<evidence type="ECO:0000256" key="2">
    <source>
        <dbReference type="ARBA" id="ARBA00022679"/>
    </source>
</evidence>
<keyword evidence="2 3" id="KW-0808">Transferase</keyword>
<sequence>MTASLVERHVVIFTAEAWGHYRPVIALAARLVKIEPVVITMFTTFRLHERAKAELSRNFEHGEEASAQRVRLVALGEVELLRSDAVDQTFTAAWKQLVAEEPIACALNGEHFPAIIRPRAIILDISHGKLSGYVRALSGGNVKIYTFFPVQLCALWRILSDEVNHVPGLPPIYDHELFPQETFKPSALEAELFTHWYETLTVTDGIAVLTTESYERAAVAALRKWYSDMKKSAYIVGLPIAHGSHASSGEKIQSKEAGQIEMFLDNASKTSGEKSLLYISFGSLYWPMNDSEKVWAFLDVVMERSLHFIMTHASPFAHVSDAVKNKVQAYGQGILSPWAPQQLILGHPATGWFVAHGGQNSVQESIAAGVPQIMWPFGVDQPCNAIHLTDNLDVAYELMEVRSGLGLKPIYRNGKTPVGTIEALKEEARDTLSKAFGEDGAQKRAKLLELRQAILAEHEDGGLAKRDLEALANSF</sequence>
<evidence type="ECO:0000256" key="1">
    <source>
        <dbReference type="ARBA" id="ARBA00009995"/>
    </source>
</evidence>
<dbReference type="InParanoid" id="A0A5C3PVZ2"/>
<evidence type="ECO:0000313" key="4">
    <source>
        <dbReference type="Proteomes" id="UP000308197"/>
    </source>
</evidence>
<dbReference type="Proteomes" id="UP000308197">
    <property type="component" value="Unassembled WGS sequence"/>
</dbReference>
<accession>A0A5C3PVZ2</accession>
<comment type="similarity">
    <text evidence="1">Belongs to the UDP-glycosyltransferase family.</text>
</comment>
<dbReference type="SUPFAM" id="SSF53756">
    <property type="entry name" value="UDP-Glycosyltransferase/glycogen phosphorylase"/>
    <property type="match status" value="1"/>
</dbReference>
<dbReference type="PANTHER" id="PTHR48047:SF215">
    <property type="entry name" value="GLYCOSYLTRANSFERASE"/>
    <property type="match status" value="1"/>
</dbReference>
<keyword evidence="4" id="KW-1185">Reference proteome</keyword>
<protein>
    <submittedName>
        <fullName evidence="3">Glycosyltransferase family 1 protein</fullName>
    </submittedName>
</protein>
<reference evidence="3 4" key="1">
    <citation type="journal article" date="2019" name="Nat. Ecol. Evol.">
        <title>Megaphylogeny resolves global patterns of mushroom evolution.</title>
        <authorList>
            <person name="Varga T."/>
            <person name="Krizsan K."/>
            <person name="Foldi C."/>
            <person name="Dima B."/>
            <person name="Sanchez-Garcia M."/>
            <person name="Sanchez-Ramirez S."/>
            <person name="Szollosi G.J."/>
            <person name="Szarkandi J.G."/>
            <person name="Papp V."/>
            <person name="Albert L."/>
            <person name="Andreopoulos W."/>
            <person name="Angelini C."/>
            <person name="Antonin V."/>
            <person name="Barry K.W."/>
            <person name="Bougher N.L."/>
            <person name="Buchanan P."/>
            <person name="Buyck B."/>
            <person name="Bense V."/>
            <person name="Catcheside P."/>
            <person name="Chovatia M."/>
            <person name="Cooper J."/>
            <person name="Damon W."/>
            <person name="Desjardin D."/>
            <person name="Finy P."/>
            <person name="Geml J."/>
            <person name="Haridas S."/>
            <person name="Hughes K."/>
            <person name="Justo A."/>
            <person name="Karasinski D."/>
            <person name="Kautmanova I."/>
            <person name="Kiss B."/>
            <person name="Kocsube S."/>
            <person name="Kotiranta H."/>
            <person name="LaButti K.M."/>
            <person name="Lechner B.E."/>
            <person name="Liimatainen K."/>
            <person name="Lipzen A."/>
            <person name="Lukacs Z."/>
            <person name="Mihaltcheva S."/>
            <person name="Morgado L.N."/>
            <person name="Niskanen T."/>
            <person name="Noordeloos M.E."/>
            <person name="Ohm R.A."/>
            <person name="Ortiz-Santana B."/>
            <person name="Ovrebo C."/>
            <person name="Racz N."/>
            <person name="Riley R."/>
            <person name="Savchenko A."/>
            <person name="Shiryaev A."/>
            <person name="Soop K."/>
            <person name="Spirin V."/>
            <person name="Szebenyi C."/>
            <person name="Tomsovsky M."/>
            <person name="Tulloss R.E."/>
            <person name="Uehling J."/>
            <person name="Grigoriev I.V."/>
            <person name="Vagvolgyi C."/>
            <person name="Papp T."/>
            <person name="Martin F.M."/>
            <person name="Miettinen O."/>
            <person name="Hibbett D.S."/>
            <person name="Nagy L.G."/>
        </authorList>
    </citation>
    <scope>NUCLEOTIDE SEQUENCE [LARGE SCALE GENOMIC DNA]</scope>
    <source>
        <strain evidence="3 4">HHB13444</strain>
    </source>
</reference>
<dbReference type="EMBL" id="ML211006">
    <property type="protein sequence ID" value="TFK92048.1"/>
    <property type="molecule type" value="Genomic_DNA"/>
</dbReference>
<dbReference type="PANTHER" id="PTHR48047">
    <property type="entry name" value="GLYCOSYLTRANSFERASE"/>
    <property type="match status" value="1"/>
</dbReference>
<dbReference type="AlphaFoldDB" id="A0A5C3PVZ2"/>
<dbReference type="CDD" id="cd03784">
    <property type="entry name" value="GT1_Gtf-like"/>
    <property type="match status" value="1"/>
</dbReference>
<name>A0A5C3PVZ2_9APHY</name>
<dbReference type="Gene3D" id="3.40.50.2000">
    <property type="entry name" value="Glycogen Phosphorylase B"/>
    <property type="match status" value="2"/>
</dbReference>
<dbReference type="Pfam" id="PF00201">
    <property type="entry name" value="UDPGT"/>
    <property type="match status" value="1"/>
</dbReference>
<evidence type="ECO:0000313" key="3">
    <source>
        <dbReference type="EMBL" id="TFK92048.1"/>
    </source>
</evidence>
<organism evidence="3 4">
    <name type="scientific">Polyporus arcularius HHB13444</name>
    <dbReference type="NCBI Taxonomy" id="1314778"/>
    <lineage>
        <taxon>Eukaryota</taxon>
        <taxon>Fungi</taxon>
        <taxon>Dikarya</taxon>
        <taxon>Basidiomycota</taxon>
        <taxon>Agaricomycotina</taxon>
        <taxon>Agaricomycetes</taxon>
        <taxon>Polyporales</taxon>
        <taxon>Polyporaceae</taxon>
        <taxon>Polyporus</taxon>
    </lineage>
</organism>
<dbReference type="STRING" id="1314778.A0A5C3PVZ2"/>
<dbReference type="InterPro" id="IPR002213">
    <property type="entry name" value="UDP_glucos_trans"/>
</dbReference>
<gene>
    <name evidence="3" type="ORF">K466DRAFT_573315</name>
</gene>